<gene>
    <name evidence="9" type="ORF">CEPIT_LOCUS14587</name>
</gene>
<keyword evidence="3 7" id="KW-0732">Signal</keyword>
<dbReference type="InterPro" id="IPR050994">
    <property type="entry name" value="At_inactive_RLKs"/>
</dbReference>
<keyword evidence="6" id="KW-1133">Transmembrane helix</keyword>
<evidence type="ECO:0000256" key="2">
    <source>
        <dbReference type="ARBA" id="ARBA00022614"/>
    </source>
</evidence>
<feature type="chain" id="PRO_5043885961" description="Leucine-rich repeat-containing N-terminal plant-type domain-containing protein" evidence="7">
    <location>
        <begin position="35"/>
        <end position="281"/>
    </location>
</feature>
<dbReference type="InterPro" id="IPR032675">
    <property type="entry name" value="LRR_dom_sf"/>
</dbReference>
<accession>A0AAV0DEA0</accession>
<evidence type="ECO:0000256" key="3">
    <source>
        <dbReference type="ARBA" id="ARBA00022729"/>
    </source>
</evidence>
<proteinExistence type="predicted"/>
<dbReference type="Pfam" id="PF00560">
    <property type="entry name" value="LRR_1"/>
    <property type="match status" value="2"/>
</dbReference>
<reference evidence="9" key="1">
    <citation type="submission" date="2022-07" db="EMBL/GenBank/DDBJ databases">
        <authorList>
            <person name="Macas J."/>
            <person name="Novak P."/>
            <person name="Neumann P."/>
        </authorList>
    </citation>
    <scope>NUCLEOTIDE SEQUENCE</scope>
</reference>
<keyword evidence="10" id="KW-1185">Reference proteome</keyword>
<feature type="domain" description="Leucine-rich repeat-containing N-terminal plant-type" evidence="8">
    <location>
        <begin position="38"/>
        <end position="80"/>
    </location>
</feature>
<dbReference type="FunFam" id="3.80.10.10:FF:000400">
    <property type="entry name" value="Nuclear pore complex protein NUP107"/>
    <property type="match status" value="1"/>
</dbReference>
<evidence type="ECO:0000256" key="6">
    <source>
        <dbReference type="SAM" id="Phobius"/>
    </source>
</evidence>
<protein>
    <recommendedName>
        <fullName evidence="8">Leucine-rich repeat-containing N-terminal plant-type domain-containing protein</fullName>
    </recommendedName>
</protein>
<dbReference type="GO" id="GO:0016020">
    <property type="term" value="C:membrane"/>
    <property type="evidence" value="ECO:0007669"/>
    <property type="project" value="UniProtKB-SubCell"/>
</dbReference>
<feature type="transmembrane region" description="Helical" evidence="6">
    <location>
        <begin position="231"/>
        <end position="257"/>
    </location>
</feature>
<dbReference type="Proteomes" id="UP001152523">
    <property type="component" value="Unassembled WGS sequence"/>
</dbReference>
<dbReference type="Gene3D" id="3.80.10.10">
    <property type="entry name" value="Ribonuclease Inhibitor"/>
    <property type="match status" value="1"/>
</dbReference>
<evidence type="ECO:0000256" key="1">
    <source>
        <dbReference type="ARBA" id="ARBA00004370"/>
    </source>
</evidence>
<keyword evidence="5 6" id="KW-0472">Membrane</keyword>
<comment type="caution">
    <text evidence="9">The sequence shown here is derived from an EMBL/GenBank/DDBJ whole genome shotgun (WGS) entry which is preliminary data.</text>
</comment>
<feature type="signal peptide" evidence="7">
    <location>
        <begin position="1"/>
        <end position="34"/>
    </location>
</feature>
<name>A0AAV0DEA0_9ASTE</name>
<evidence type="ECO:0000313" key="9">
    <source>
        <dbReference type="EMBL" id="CAH9098867.1"/>
    </source>
</evidence>
<dbReference type="PANTHER" id="PTHR48010">
    <property type="entry name" value="OS05G0588300 PROTEIN"/>
    <property type="match status" value="1"/>
</dbReference>
<evidence type="ECO:0000256" key="4">
    <source>
        <dbReference type="ARBA" id="ARBA00022737"/>
    </source>
</evidence>
<comment type="subcellular location">
    <subcellularLocation>
        <location evidence="1">Membrane</location>
    </subcellularLocation>
</comment>
<dbReference type="EMBL" id="CAMAPF010000102">
    <property type="protein sequence ID" value="CAH9098867.1"/>
    <property type="molecule type" value="Genomic_DNA"/>
</dbReference>
<keyword evidence="6" id="KW-0812">Transmembrane</keyword>
<evidence type="ECO:0000313" key="10">
    <source>
        <dbReference type="Proteomes" id="UP001152523"/>
    </source>
</evidence>
<dbReference type="SUPFAM" id="SSF52058">
    <property type="entry name" value="L domain-like"/>
    <property type="match status" value="1"/>
</dbReference>
<keyword evidence="2" id="KW-0433">Leucine-rich repeat</keyword>
<organism evidence="9 10">
    <name type="scientific">Cuscuta epithymum</name>
    <dbReference type="NCBI Taxonomy" id="186058"/>
    <lineage>
        <taxon>Eukaryota</taxon>
        <taxon>Viridiplantae</taxon>
        <taxon>Streptophyta</taxon>
        <taxon>Embryophyta</taxon>
        <taxon>Tracheophyta</taxon>
        <taxon>Spermatophyta</taxon>
        <taxon>Magnoliopsida</taxon>
        <taxon>eudicotyledons</taxon>
        <taxon>Gunneridae</taxon>
        <taxon>Pentapetalae</taxon>
        <taxon>asterids</taxon>
        <taxon>lamiids</taxon>
        <taxon>Solanales</taxon>
        <taxon>Convolvulaceae</taxon>
        <taxon>Cuscuteae</taxon>
        <taxon>Cuscuta</taxon>
        <taxon>Cuscuta subgen. Cuscuta</taxon>
    </lineage>
</organism>
<dbReference type="AlphaFoldDB" id="A0AAV0DEA0"/>
<dbReference type="PANTHER" id="PTHR48010:SF55">
    <property type="entry name" value="OS01G0607900 PROTEIN"/>
    <property type="match status" value="1"/>
</dbReference>
<dbReference type="Pfam" id="PF08263">
    <property type="entry name" value="LRRNT_2"/>
    <property type="match status" value="1"/>
</dbReference>
<sequence>MSQPTNDLSVMLNHRPAIMFLSILVSFLLSSSLCHCLQSDIDCLKSIKSTLEDPKGYFADWDFSNYTEGFICRFTGIECWHPEESRVLNIMLSDMGLKGRFPVGLKDCKSLTGLDLSRNQISGPIPSNISKIIGFVTTIDLSFNQLSGQIPQDLARCSLLNAIKLHNNQFSGRIPPELGLLGRVVTFSVADNSLTGPVPSFQNKTYLSYGNNAGLCGAPSLPQCKGEGVSMIAMSGFIAGAAAGGILSFAIAMYYCFPRKRKKIPMVIVGRGQCRTPEPQV</sequence>
<dbReference type="InterPro" id="IPR013210">
    <property type="entry name" value="LRR_N_plant-typ"/>
</dbReference>
<dbReference type="InterPro" id="IPR001611">
    <property type="entry name" value="Leu-rich_rpt"/>
</dbReference>
<evidence type="ECO:0000259" key="8">
    <source>
        <dbReference type="Pfam" id="PF08263"/>
    </source>
</evidence>
<keyword evidence="4" id="KW-0677">Repeat</keyword>
<evidence type="ECO:0000256" key="7">
    <source>
        <dbReference type="SAM" id="SignalP"/>
    </source>
</evidence>
<evidence type="ECO:0000256" key="5">
    <source>
        <dbReference type="ARBA" id="ARBA00023136"/>
    </source>
</evidence>